<dbReference type="InterPro" id="IPR013106">
    <property type="entry name" value="Ig_V-set"/>
</dbReference>
<evidence type="ECO:0000256" key="1">
    <source>
        <dbReference type="ARBA" id="ARBA00004370"/>
    </source>
</evidence>
<keyword evidence="5" id="KW-0675">Receptor</keyword>
<feature type="domain" description="Immunoglobulin V-set" evidence="7">
    <location>
        <begin position="2"/>
        <end position="77"/>
    </location>
</feature>
<dbReference type="SUPFAM" id="SSF48726">
    <property type="entry name" value="Immunoglobulin"/>
    <property type="match status" value="1"/>
</dbReference>
<dbReference type="AlphaFoldDB" id="A0A8J6EIF0"/>
<evidence type="ECO:0000256" key="3">
    <source>
        <dbReference type="ARBA" id="ARBA00022989"/>
    </source>
</evidence>
<dbReference type="Gene3D" id="2.60.40.10">
    <property type="entry name" value="Immunoglobulins"/>
    <property type="match status" value="1"/>
</dbReference>
<accession>A0A8J6EIF0</accession>
<organism evidence="8 9">
    <name type="scientific">Eleutherodactylus coqui</name>
    <name type="common">Puerto Rican coqui</name>
    <dbReference type="NCBI Taxonomy" id="57060"/>
    <lineage>
        <taxon>Eukaryota</taxon>
        <taxon>Metazoa</taxon>
        <taxon>Chordata</taxon>
        <taxon>Craniata</taxon>
        <taxon>Vertebrata</taxon>
        <taxon>Euteleostomi</taxon>
        <taxon>Amphibia</taxon>
        <taxon>Batrachia</taxon>
        <taxon>Anura</taxon>
        <taxon>Neobatrachia</taxon>
        <taxon>Hyloidea</taxon>
        <taxon>Eleutherodactylidae</taxon>
        <taxon>Eleutherodactylinae</taxon>
        <taxon>Eleutherodactylus</taxon>
        <taxon>Eleutherodactylus</taxon>
    </lineage>
</organism>
<dbReference type="PANTHER" id="PTHR19256">
    <property type="entry name" value="T-CELL RECEPTOR GAMMA CHAIN"/>
    <property type="match status" value="1"/>
</dbReference>
<evidence type="ECO:0000256" key="2">
    <source>
        <dbReference type="ARBA" id="ARBA00022692"/>
    </source>
</evidence>
<keyword evidence="4" id="KW-0472">Membrane</keyword>
<sequence>STARIECKVDSDAYVHWYVQRPNEGLKRILHVKGNKKTYDAGFTDSKYKVEYRADNIYVLDIVKLAAEDEGTYYCAAWQLPSHTDTKPQEACTESHRMSRKSTGEIRIVGTTYDTVLTVNISAFH</sequence>
<dbReference type="InterPro" id="IPR013783">
    <property type="entry name" value="Ig-like_fold"/>
</dbReference>
<gene>
    <name evidence="8" type="ORF">GDO78_020096</name>
</gene>
<evidence type="ECO:0000313" key="9">
    <source>
        <dbReference type="Proteomes" id="UP000770717"/>
    </source>
</evidence>
<evidence type="ECO:0000256" key="6">
    <source>
        <dbReference type="ARBA" id="ARBA00023319"/>
    </source>
</evidence>
<protein>
    <recommendedName>
        <fullName evidence="7">Immunoglobulin V-set domain-containing protein</fullName>
    </recommendedName>
</protein>
<keyword evidence="6" id="KW-0393">Immunoglobulin domain</keyword>
<dbReference type="InterPro" id="IPR051117">
    <property type="entry name" value="TRG_var/const_region"/>
</dbReference>
<proteinExistence type="predicted"/>
<evidence type="ECO:0000256" key="4">
    <source>
        <dbReference type="ARBA" id="ARBA00023136"/>
    </source>
</evidence>
<keyword evidence="9" id="KW-1185">Reference proteome</keyword>
<evidence type="ECO:0000313" key="8">
    <source>
        <dbReference type="EMBL" id="KAG9469606.1"/>
    </source>
</evidence>
<reference evidence="8" key="1">
    <citation type="thesis" date="2020" institute="ProQuest LLC" country="789 East Eisenhower Parkway, Ann Arbor, MI, USA">
        <title>Comparative Genomics and Chromosome Evolution.</title>
        <authorList>
            <person name="Mudd A.B."/>
        </authorList>
    </citation>
    <scope>NUCLEOTIDE SEQUENCE</scope>
    <source>
        <strain evidence="8">HN-11 Male</strain>
        <tissue evidence="8">Kidney and liver</tissue>
    </source>
</reference>
<dbReference type="Proteomes" id="UP000770717">
    <property type="component" value="Unassembled WGS sequence"/>
</dbReference>
<evidence type="ECO:0000256" key="5">
    <source>
        <dbReference type="ARBA" id="ARBA00023170"/>
    </source>
</evidence>
<evidence type="ECO:0000259" key="7">
    <source>
        <dbReference type="SMART" id="SM00406"/>
    </source>
</evidence>
<dbReference type="InterPro" id="IPR036179">
    <property type="entry name" value="Ig-like_dom_sf"/>
</dbReference>
<dbReference type="SMART" id="SM00406">
    <property type="entry name" value="IGv"/>
    <property type="match status" value="1"/>
</dbReference>
<comment type="caution">
    <text evidence="8">The sequence shown here is derived from an EMBL/GenBank/DDBJ whole genome shotgun (WGS) entry which is preliminary data.</text>
</comment>
<dbReference type="EMBL" id="WNTK01000473">
    <property type="protein sequence ID" value="KAG9469606.1"/>
    <property type="molecule type" value="Genomic_DNA"/>
</dbReference>
<dbReference type="GO" id="GO:0016020">
    <property type="term" value="C:membrane"/>
    <property type="evidence" value="ECO:0007669"/>
    <property type="project" value="UniProtKB-SubCell"/>
</dbReference>
<dbReference type="Pfam" id="PF07686">
    <property type="entry name" value="V-set"/>
    <property type="match status" value="1"/>
</dbReference>
<feature type="non-terminal residue" evidence="8">
    <location>
        <position position="1"/>
    </location>
</feature>
<name>A0A8J6EIF0_ELECQ</name>
<dbReference type="OrthoDB" id="8924181at2759"/>
<dbReference type="PANTHER" id="PTHR19256:SF65">
    <property type="entry name" value="T CELL RECEPTOR GAMMA CONSTANT 1-RELATED"/>
    <property type="match status" value="1"/>
</dbReference>
<keyword evidence="3" id="KW-1133">Transmembrane helix</keyword>
<keyword evidence="2" id="KW-0812">Transmembrane</keyword>
<comment type="subcellular location">
    <subcellularLocation>
        <location evidence="1">Membrane</location>
    </subcellularLocation>
</comment>